<keyword evidence="5 11" id="KW-0479">Metal-binding</keyword>
<feature type="binding site" evidence="11 13">
    <location>
        <position position="211"/>
    </location>
    <ligand>
        <name>[2Fe-2S] cluster</name>
        <dbReference type="ChEBI" id="CHEBI:190135"/>
    </ligand>
</feature>
<evidence type="ECO:0000256" key="2">
    <source>
        <dbReference type="ARBA" id="ARBA00022448"/>
    </source>
</evidence>
<dbReference type="PANTHER" id="PTHR43513">
    <property type="entry name" value="DIHYDROOROTATE DEHYDROGENASE B (NAD(+)), ELECTRON TRANSFER SUBUNIT"/>
    <property type="match status" value="1"/>
</dbReference>
<comment type="cofactor">
    <cofactor evidence="11">
        <name>[2Fe-2S] cluster</name>
        <dbReference type="ChEBI" id="CHEBI:190135"/>
    </cofactor>
    <text evidence="11">Binds 1 [2Fe-2S] cluster per subunit.</text>
</comment>
<evidence type="ECO:0000256" key="5">
    <source>
        <dbReference type="ARBA" id="ARBA00022723"/>
    </source>
</evidence>
<keyword evidence="7 11" id="KW-0665">Pyrimidine biosynthesis</keyword>
<dbReference type="Pfam" id="PF10418">
    <property type="entry name" value="DHODB_Fe-S_bind"/>
    <property type="match status" value="1"/>
</dbReference>
<sequence>MQSKHMKAKILENKEIAQSIFKLIIKGKFEGKSGQFYMLRSWNREPLLSRPISIHNIDENKIEFLYEIRGKGTEIFSNLEKDDYIELLGPLGNGFDIDNIKGRVAIVTGGIGIAPMYYVAKSLNGCVIDFYAGFRDIAYLIDDINKIANRVYISTDTGSYGYKGFITEIFDSINYDIILCCGPNIMMDKVVKTCLDNNKKIYISKENYMACGIGACLGCTCSTSNGMKTVCKDGPVFSGEEVMNYA</sequence>
<comment type="similarity">
    <text evidence="1 11">Belongs to the PyrK family.</text>
</comment>
<keyword evidence="10 11" id="KW-0411">Iron-sulfur</keyword>
<evidence type="ECO:0000256" key="10">
    <source>
        <dbReference type="ARBA" id="ARBA00023014"/>
    </source>
</evidence>
<dbReference type="GO" id="GO:0050660">
    <property type="term" value="F:flavin adenine dinucleotide binding"/>
    <property type="evidence" value="ECO:0007669"/>
    <property type="project" value="InterPro"/>
</dbReference>
<dbReference type="GO" id="GO:0046872">
    <property type="term" value="F:metal ion binding"/>
    <property type="evidence" value="ECO:0007669"/>
    <property type="project" value="UniProtKB-KW"/>
</dbReference>
<dbReference type="InterPro" id="IPR012165">
    <property type="entry name" value="Cyt_c3_hydrogenase_gsu"/>
</dbReference>
<dbReference type="PROSITE" id="PS51384">
    <property type="entry name" value="FAD_FR"/>
    <property type="match status" value="1"/>
</dbReference>
<keyword evidence="2 11" id="KW-0813">Transport</keyword>
<dbReference type="InterPro" id="IPR023455">
    <property type="entry name" value="Dihydroorotate_DHASE_ETsu"/>
</dbReference>
<dbReference type="SUPFAM" id="SSF63380">
    <property type="entry name" value="Riboflavin synthase domain-like"/>
    <property type="match status" value="1"/>
</dbReference>
<feature type="domain" description="FAD-binding FR-type" evidence="14">
    <location>
        <begin position="3"/>
        <end position="97"/>
    </location>
</feature>
<evidence type="ECO:0000256" key="9">
    <source>
        <dbReference type="ARBA" id="ARBA00023004"/>
    </source>
</evidence>
<dbReference type="GO" id="GO:0044205">
    <property type="term" value="P:'de novo' UMP biosynthetic process"/>
    <property type="evidence" value="ECO:0007669"/>
    <property type="project" value="UniProtKB-UniRule"/>
</dbReference>
<dbReference type="UniPathway" id="UPA00070">
    <property type="reaction ID" value="UER00945"/>
</dbReference>
<evidence type="ECO:0000256" key="13">
    <source>
        <dbReference type="PIRSR" id="PIRSR006816-2"/>
    </source>
</evidence>
<feature type="binding site" evidence="11 13">
    <location>
        <position position="231"/>
    </location>
    <ligand>
        <name>[2Fe-2S] cluster</name>
        <dbReference type="ChEBI" id="CHEBI:190135"/>
    </ligand>
</feature>
<comment type="cofactor">
    <cofactor evidence="11 12">
        <name>FAD</name>
        <dbReference type="ChEBI" id="CHEBI:57692"/>
    </cofactor>
    <text evidence="11 12">Binds 1 FAD per subunit.</text>
</comment>
<evidence type="ECO:0000259" key="14">
    <source>
        <dbReference type="PROSITE" id="PS51384"/>
    </source>
</evidence>
<feature type="binding site" evidence="11 13">
    <location>
        <position position="216"/>
    </location>
    <ligand>
        <name>[2Fe-2S] cluster</name>
        <dbReference type="ChEBI" id="CHEBI:190135"/>
    </ligand>
</feature>
<dbReference type="CDD" id="cd06218">
    <property type="entry name" value="DHOD_e_trans"/>
    <property type="match status" value="1"/>
</dbReference>
<evidence type="ECO:0000256" key="8">
    <source>
        <dbReference type="ARBA" id="ARBA00022982"/>
    </source>
</evidence>
<comment type="pathway">
    <text evidence="11">Pyrimidine metabolism; UMP biosynthesis via de novo pathway; orotate from (S)-dihydroorotate (NAD(+) route): step 1/1.</text>
</comment>
<dbReference type="GO" id="GO:0016491">
    <property type="term" value="F:oxidoreductase activity"/>
    <property type="evidence" value="ECO:0007669"/>
    <property type="project" value="InterPro"/>
</dbReference>
<dbReference type="AlphaFoldDB" id="A0A1H3P9Z1"/>
<dbReference type="InterPro" id="IPR017938">
    <property type="entry name" value="Riboflavin_synthase-like_b-brl"/>
</dbReference>
<comment type="function">
    <text evidence="11">Responsible for channeling the electrons from the oxidation of dihydroorotate from the FMN redox center in the PyrD type B subunit to the ultimate electron acceptor NAD(+).</text>
</comment>
<dbReference type="Proteomes" id="UP000198625">
    <property type="component" value="Unassembled WGS sequence"/>
</dbReference>
<keyword evidence="16" id="KW-1185">Reference proteome</keyword>
<evidence type="ECO:0000256" key="1">
    <source>
        <dbReference type="ARBA" id="ARBA00006422"/>
    </source>
</evidence>
<keyword evidence="8 11" id="KW-0249">Electron transport</keyword>
<evidence type="ECO:0000313" key="15">
    <source>
        <dbReference type="EMBL" id="SDY97199.1"/>
    </source>
</evidence>
<comment type="cofactor">
    <cofactor evidence="13">
        <name>[2Fe-2S] cluster</name>
        <dbReference type="ChEBI" id="CHEBI:190135"/>
    </cofactor>
    <text evidence="13">Binds 1 [2Fe-2S] cluster per subunit.</text>
</comment>
<organism evidence="15 16">
    <name type="scientific">Proteiniborus ethanoligenes</name>
    <dbReference type="NCBI Taxonomy" id="415015"/>
    <lineage>
        <taxon>Bacteria</taxon>
        <taxon>Bacillati</taxon>
        <taxon>Bacillota</taxon>
        <taxon>Clostridia</taxon>
        <taxon>Eubacteriales</taxon>
        <taxon>Proteiniborus</taxon>
    </lineage>
</organism>
<keyword evidence="3 11" id="KW-0285">Flavoprotein</keyword>
<dbReference type="OrthoDB" id="9789468at2"/>
<gene>
    <name evidence="11" type="primary">pyrK</name>
    <name evidence="15" type="ORF">SAMN05660462_01396</name>
</gene>
<dbReference type="PIRSF" id="PIRSF006816">
    <property type="entry name" value="Cyc3_hyd_g"/>
    <property type="match status" value="1"/>
</dbReference>
<keyword evidence="4 11" id="KW-0001">2Fe-2S</keyword>
<evidence type="ECO:0000256" key="4">
    <source>
        <dbReference type="ARBA" id="ARBA00022714"/>
    </source>
</evidence>
<dbReference type="InterPro" id="IPR017927">
    <property type="entry name" value="FAD-bd_FR_type"/>
</dbReference>
<evidence type="ECO:0000256" key="7">
    <source>
        <dbReference type="ARBA" id="ARBA00022975"/>
    </source>
</evidence>
<dbReference type="RefSeq" id="WP_091729071.1">
    <property type="nucleotide sequence ID" value="NZ_FNQE01000013.1"/>
</dbReference>
<comment type="caution">
    <text evidence="11">Lacks conserved residue(s) required for the propagation of feature annotation.</text>
</comment>
<dbReference type="GO" id="GO:0051537">
    <property type="term" value="F:2 iron, 2 sulfur cluster binding"/>
    <property type="evidence" value="ECO:0007669"/>
    <property type="project" value="UniProtKB-KW"/>
</dbReference>
<feature type="binding site" evidence="11 12">
    <location>
        <begin position="50"/>
        <end position="53"/>
    </location>
    <ligand>
        <name>FAD</name>
        <dbReference type="ChEBI" id="CHEBI:57692"/>
    </ligand>
</feature>
<dbReference type="Gene3D" id="3.40.50.80">
    <property type="entry name" value="Nucleotide-binding domain of ferredoxin-NADP reductase (FNR) module"/>
    <property type="match status" value="1"/>
</dbReference>
<feature type="binding site" evidence="11 13">
    <location>
        <position position="219"/>
    </location>
    <ligand>
        <name>[2Fe-2S] cluster</name>
        <dbReference type="ChEBI" id="CHEBI:190135"/>
    </ligand>
</feature>
<protein>
    <recommendedName>
        <fullName evidence="11">Dihydroorotate dehydrogenase B (NAD(+)), electron transfer subunit</fullName>
    </recommendedName>
    <alternativeName>
        <fullName evidence="11">Dihydroorotate oxidase B, electron transfer subunit</fullName>
    </alternativeName>
</protein>
<name>A0A1H3P9Z1_9FIRM</name>
<feature type="binding site" evidence="11 12">
    <location>
        <begin position="72"/>
        <end position="73"/>
    </location>
    <ligand>
        <name>FAD</name>
        <dbReference type="ChEBI" id="CHEBI:57692"/>
    </ligand>
</feature>
<proteinExistence type="inferred from homology"/>
<dbReference type="InterPro" id="IPR019480">
    <property type="entry name" value="Dihydroorotate_DH_Fe-S-bd"/>
</dbReference>
<dbReference type="SUPFAM" id="SSF52343">
    <property type="entry name" value="Ferredoxin reductase-like, C-terminal NADP-linked domain"/>
    <property type="match status" value="1"/>
</dbReference>
<dbReference type="HAMAP" id="MF_01211">
    <property type="entry name" value="DHODB_Fe_S_bind"/>
    <property type="match status" value="1"/>
</dbReference>
<dbReference type="EMBL" id="FNQE01000013">
    <property type="protein sequence ID" value="SDY97199.1"/>
    <property type="molecule type" value="Genomic_DNA"/>
</dbReference>
<evidence type="ECO:0000256" key="11">
    <source>
        <dbReference type="HAMAP-Rule" id="MF_01211"/>
    </source>
</evidence>
<comment type="subunit">
    <text evidence="11">Heterotetramer of 2 PyrK and 2 PyrD type B subunits.</text>
</comment>
<dbReference type="InterPro" id="IPR039261">
    <property type="entry name" value="FNR_nucleotide-bd"/>
</dbReference>
<evidence type="ECO:0000256" key="3">
    <source>
        <dbReference type="ARBA" id="ARBA00022630"/>
    </source>
</evidence>
<reference evidence="15 16" key="1">
    <citation type="submission" date="2016-10" db="EMBL/GenBank/DDBJ databases">
        <authorList>
            <person name="de Groot N.N."/>
        </authorList>
    </citation>
    <scope>NUCLEOTIDE SEQUENCE [LARGE SCALE GENOMIC DNA]</scope>
    <source>
        <strain evidence="15 16">DSM 21650</strain>
    </source>
</reference>
<dbReference type="STRING" id="415015.SAMN05660462_01396"/>
<dbReference type="Gene3D" id="2.40.30.10">
    <property type="entry name" value="Translation factors"/>
    <property type="match status" value="1"/>
</dbReference>
<evidence type="ECO:0000256" key="6">
    <source>
        <dbReference type="ARBA" id="ARBA00022827"/>
    </source>
</evidence>
<accession>A0A1H3P9Z1</accession>
<evidence type="ECO:0000313" key="16">
    <source>
        <dbReference type="Proteomes" id="UP000198625"/>
    </source>
</evidence>
<evidence type="ECO:0000256" key="12">
    <source>
        <dbReference type="PIRSR" id="PIRSR006816-1"/>
    </source>
</evidence>
<keyword evidence="6 11" id="KW-0274">FAD</keyword>
<dbReference type="Gene3D" id="2.10.240.10">
    <property type="entry name" value="Dihydroorotate dehydrogenase, electron transfer subunit"/>
    <property type="match status" value="1"/>
</dbReference>
<dbReference type="NCBIfam" id="NF000798">
    <property type="entry name" value="PRK00054.1-3"/>
    <property type="match status" value="1"/>
</dbReference>
<dbReference type="PANTHER" id="PTHR43513:SF3">
    <property type="entry name" value="DIHYDROOROTATE DEHYDROGENASE B (NAD(+)), ELECTRON TRANSFER SUBUNIT-RELATED"/>
    <property type="match status" value="1"/>
</dbReference>
<dbReference type="GO" id="GO:0009055">
    <property type="term" value="F:electron transfer activity"/>
    <property type="evidence" value="ECO:0007669"/>
    <property type="project" value="UniProtKB-UniRule"/>
</dbReference>
<keyword evidence="9 11" id="KW-0408">Iron</keyword>
<dbReference type="InterPro" id="IPR037117">
    <property type="entry name" value="Dihydroorotate_DH_ele_sf"/>
</dbReference>
<dbReference type="InterPro" id="IPR050353">
    <property type="entry name" value="PyrK_electron_transfer"/>
</dbReference>